<feature type="binding site" evidence="4">
    <location>
        <position position="307"/>
    </location>
    <ligand>
        <name>Zn(2+)</name>
        <dbReference type="ChEBI" id="CHEBI:29105"/>
    </ligand>
</feature>
<dbReference type="GO" id="GO:0046872">
    <property type="term" value="F:metal ion binding"/>
    <property type="evidence" value="ECO:0007669"/>
    <property type="project" value="UniProtKB-KW"/>
</dbReference>
<comment type="subunit">
    <text evidence="4">Homodimer. Within each dimer, one monomer is responsible for RNA recognition and catalysis, while the other monomer binds to the replacement base PreQ1.</text>
</comment>
<dbReference type="AlphaFoldDB" id="A0A2A4T8U4"/>
<keyword evidence="4" id="KW-0671">Queuosine biosynthesis</keyword>
<keyword evidence="4" id="KW-0479">Metal-binding</keyword>
<feature type="region of interest" description="Disordered" evidence="5">
    <location>
        <begin position="1"/>
        <end position="30"/>
    </location>
</feature>
<comment type="function">
    <text evidence="4">Catalyzes the base-exchange of a guanine (G) residue with the queuine precursor 7-aminomethyl-7-deazaguanine (PreQ1) at position 34 (anticodon wobble position) in tRNAs with GU(N) anticodons (tRNA-Asp, -Asn, -His and -Tyr). Catalysis occurs through a double-displacement mechanism. The nucleophile active site attacks the C1' of nucleotide 34 to detach the guanine base from the RNA, forming a covalent enzyme-RNA intermediate. The proton acceptor active site deprotonates the incoming PreQ1, allowing a nucleophilic attack on the C1' of the ribose to form the product. After dissociation, two additional enzymatic reactions on the tRNA convert PreQ1 to queuine (Q), resulting in the hypermodified nucleoside queuosine (7-(((4,5-cis-dihydroxy-2-cyclopenten-1-yl)amino)methyl)-7-deazaguanosine).</text>
</comment>
<dbReference type="InterPro" id="IPR004803">
    <property type="entry name" value="TGT"/>
</dbReference>
<comment type="cofactor">
    <cofactor evidence="4">
        <name>Zn(2+)</name>
        <dbReference type="ChEBI" id="CHEBI:29105"/>
    </cofactor>
    <text evidence="4">Binds 1 zinc ion per subunit.</text>
</comment>
<name>A0A2A4T8U4_9DELT</name>
<dbReference type="Proteomes" id="UP000218113">
    <property type="component" value="Unassembled WGS sequence"/>
</dbReference>
<dbReference type="InterPro" id="IPR002616">
    <property type="entry name" value="tRNA_ribo_trans-like"/>
</dbReference>
<keyword evidence="3 4" id="KW-0819">tRNA processing</keyword>
<evidence type="ECO:0000256" key="3">
    <source>
        <dbReference type="ARBA" id="ARBA00022694"/>
    </source>
</evidence>
<dbReference type="PANTHER" id="PTHR46499">
    <property type="entry name" value="QUEUINE TRNA-RIBOSYLTRANSFERASE"/>
    <property type="match status" value="1"/>
</dbReference>
<feature type="region of interest" description="RNA binding" evidence="4">
    <location>
        <begin position="248"/>
        <end position="254"/>
    </location>
</feature>
<dbReference type="HAMAP" id="MF_00168">
    <property type="entry name" value="Q_tRNA_Tgt"/>
    <property type="match status" value="1"/>
</dbReference>
<dbReference type="GO" id="GO:0008616">
    <property type="term" value="P:tRNA queuosine(34) biosynthetic process"/>
    <property type="evidence" value="ECO:0007669"/>
    <property type="project" value="UniProtKB-UniRule"/>
</dbReference>
<evidence type="ECO:0000256" key="1">
    <source>
        <dbReference type="ARBA" id="ARBA00022676"/>
    </source>
</evidence>
<dbReference type="InterPro" id="IPR036511">
    <property type="entry name" value="TGT-like_sf"/>
</dbReference>
<dbReference type="InterPro" id="IPR050076">
    <property type="entry name" value="ArchSynthase1/Queuine_TRR"/>
</dbReference>
<keyword evidence="2 4" id="KW-0808">Transferase</keyword>
<accession>A0A2A4T8U4</accession>
<evidence type="ECO:0000256" key="4">
    <source>
        <dbReference type="HAMAP-Rule" id="MF_00168"/>
    </source>
</evidence>
<comment type="pathway">
    <text evidence="4">tRNA modification; tRNA-queuosine biosynthesis.</text>
</comment>
<comment type="caution">
    <text evidence="7">The sequence shown here is derived from an EMBL/GenBank/DDBJ whole genome shotgun (WGS) entry which is preliminary data.</text>
</comment>
<dbReference type="NCBIfam" id="TIGR00430">
    <property type="entry name" value="Q_tRNA_tgt"/>
    <property type="match status" value="1"/>
</dbReference>
<feature type="active site" description="Nucleophile" evidence="4">
    <location>
        <position position="267"/>
    </location>
</feature>
<feature type="binding site" evidence="4">
    <location>
        <position position="148"/>
    </location>
    <ligand>
        <name>substrate</name>
    </ligand>
</feature>
<evidence type="ECO:0000259" key="6">
    <source>
        <dbReference type="Pfam" id="PF01702"/>
    </source>
</evidence>
<comment type="catalytic activity">
    <reaction evidence="4">
        <text>7-aminomethyl-7-carbaguanine + guanosine(34) in tRNA = 7-aminomethyl-7-carbaguanosine(34) in tRNA + guanine</text>
        <dbReference type="Rhea" id="RHEA:24104"/>
        <dbReference type="Rhea" id="RHEA-COMP:10341"/>
        <dbReference type="Rhea" id="RHEA-COMP:10342"/>
        <dbReference type="ChEBI" id="CHEBI:16235"/>
        <dbReference type="ChEBI" id="CHEBI:58703"/>
        <dbReference type="ChEBI" id="CHEBI:74269"/>
        <dbReference type="ChEBI" id="CHEBI:82833"/>
        <dbReference type="EC" id="2.4.2.29"/>
    </reaction>
</comment>
<comment type="similarity">
    <text evidence="4">Belongs to the queuine tRNA-ribosyltransferase family.</text>
</comment>
<dbReference type="UniPathway" id="UPA00392"/>
<keyword evidence="1 4" id="KW-0328">Glycosyltransferase</keyword>
<evidence type="ECO:0000256" key="2">
    <source>
        <dbReference type="ARBA" id="ARBA00022679"/>
    </source>
</evidence>
<reference evidence="8" key="1">
    <citation type="submission" date="2017-08" db="EMBL/GenBank/DDBJ databases">
        <title>A dynamic microbial community with high functional redundancy inhabits the cold, oxic subseafloor aquifer.</title>
        <authorList>
            <person name="Tully B.J."/>
            <person name="Wheat C.G."/>
            <person name="Glazer B.T."/>
            <person name="Huber J.A."/>
        </authorList>
    </citation>
    <scope>NUCLEOTIDE SEQUENCE [LARGE SCALE GENOMIC DNA]</scope>
</reference>
<feature type="region of interest" description="RNA binding; important for wobble base 34 recognition" evidence="4">
    <location>
        <begin position="272"/>
        <end position="276"/>
    </location>
</feature>
<dbReference type="EC" id="2.4.2.29" evidence="4"/>
<dbReference type="GO" id="GO:0005829">
    <property type="term" value="C:cytosol"/>
    <property type="evidence" value="ECO:0007669"/>
    <property type="project" value="TreeGrafter"/>
</dbReference>
<dbReference type="Pfam" id="PF01702">
    <property type="entry name" value="TGT"/>
    <property type="match status" value="1"/>
</dbReference>
<feature type="domain" description="tRNA-guanine(15) transglycosylase-like" evidence="6">
    <location>
        <begin position="16"/>
        <end position="368"/>
    </location>
</feature>
<protein>
    <recommendedName>
        <fullName evidence="4">Queuine tRNA-ribosyltransferase</fullName>
        <ecNumber evidence="4">2.4.2.29</ecNumber>
    </recommendedName>
    <alternativeName>
        <fullName evidence="4">Guanine insertion enzyme</fullName>
    </alternativeName>
    <alternativeName>
        <fullName evidence="4">tRNA-guanine transglycosylase</fullName>
    </alternativeName>
</protein>
<feature type="binding site" evidence="4">
    <location>
        <position position="217"/>
    </location>
    <ligand>
        <name>substrate</name>
    </ligand>
</feature>
<dbReference type="EMBL" id="NVSR01000014">
    <property type="protein sequence ID" value="PCI29437.1"/>
    <property type="molecule type" value="Genomic_DNA"/>
</dbReference>
<dbReference type="NCBIfam" id="TIGR00449">
    <property type="entry name" value="tgt_general"/>
    <property type="match status" value="1"/>
</dbReference>
<keyword evidence="4" id="KW-0862">Zinc</keyword>
<evidence type="ECO:0000256" key="5">
    <source>
        <dbReference type="SAM" id="MobiDB-lite"/>
    </source>
</evidence>
<feature type="binding site" evidence="4">
    <location>
        <position position="305"/>
    </location>
    <ligand>
        <name>Zn(2+)</name>
        <dbReference type="ChEBI" id="CHEBI:29105"/>
    </ligand>
</feature>
<feature type="binding site" evidence="4">
    <location>
        <begin position="95"/>
        <end position="99"/>
    </location>
    <ligand>
        <name>substrate</name>
    </ligand>
</feature>
<dbReference type="GO" id="GO:0008479">
    <property type="term" value="F:tRNA-guanosine(34) queuine transglycosylase activity"/>
    <property type="evidence" value="ECO:0007669"/>
    <property type="project" value="UniProtKB-UniRule"/>
</dbReference>
<proteinExistence type="inferred from homology"/>
<gene>
    <name evidence="4" type="primary">tgt</name>
    <name evidence="7" type="ORF">COB67_04060</name>
</gene>
<dbReference type="SUPFAM" id="SSF51713">
    <property type="entry name" value="tRNA-guanine transglycosylase"/>
    <property type="match status" value="1"/>
</dbReference>
<feature type="active site" description="Proton acceptor" evidence="4">
    <location>
        <position position="95"/>
    </location>
</feature>
<feature type="binding site" evidence="4">
    <location>
        <position position="190"/>
    </location>
    <ligand>
        <name>substrate</name>
    </ligand>
</feature>
<dbReference type="PANTHER" id="PTHR46499:SF1">
    <property type="entry name" value="QUEUINE TRNA-RIBOSYLTRANSFERASE"/>
    <property type="match status" value="1"/>
</dbReference>
<feature type="binding site" evidence="4">
    <location>
        <position position="336"/>
    </location>
    <ligand>
        <name>Zn(2+)</name>
        <dbReference type="ChEBI" id="CHEBI:29105"/>
    </ligand>
</feature>
<dbReference type="Gene3D" id="3.20.20.105">
    <property type="entry name" value="Queuine tRNA-ribosyltransferase-like"/>
    <property type="match status" value="1"/>
</dbReference>
<feature type="binding site" evidence="4">
    <location>
        <position position="310"/>
    </location>
    <ligand>
        <name>Zn(2+)</name>
        <dbReference type="ChEBI" id="CHEBI:29105"/>
    </ligand>
</feature>
<organism evidence="7 8">
    <name type="scientific">SAR324 cluster bacterium</name>
    <dbReference type="NCBI Taxonomy" id="2024889"/>
    <lineage>
        <taxon>Bacteria</taxon>
        <taxon>Deltaproteobacteria</taxon>
        <taxon>SAR324 cluster</taxon>
    </lineage>
</organism>
<evidence type="ECO:0000313" key="8">
    <source>
        <dbReference type="Proteomes" id="UP000218113"/>
    </source>
</evidence>
<sequence length="381" mass="42795">MNPKSFSFKLHSVDPSGARRGTMQTPHGKIETPIFMPVGTAAAMKALTVQQLKDTKTQIVLSNAYHLNNQPGADMVEKFGGLHKFMGWDGPMLTDSGGYQVFSLPGKVIDDDGVTFKYAKGGKSTRLSPEISIDIQNRLGADIIMAFDECVEFPATYEYTKRSLKVTSEWARRCKAAHKREDQALFGISQGGLYKDLREEGLKPLIDLDLPGYAVGGLSVGEGLDNMKMALDFTTHMMPVNKPRYLMGIGTPEDILEAVERGIDMMDCVMPTKYARSATLFTNVGKLRLTNREFRNDKFQLDTGCSCYTCENFTRAYLHHLYTSNEILGAILGSIHNVSFYIELMTRSRKAIEEKRFSSFKQDFLALYNRKVKSKKPKKKR</sequence>
<evidence type="ECO:0000313" key="7">
    <source>
        <dbReference type="EMBL" id="PCI29437.1"/>
    </source>
</evidence>